<proteinExistence type="predicted"/>
<evidence type="ECO:0000256" key="1">
    <source>
        <dbReference type="SAM" id="MobiDB-lite"/>
    </source>
</evidence>
<dbReference type="EMBL" id="FOIE01000009">
    <property type="protein sequence ID" value="SET87951.1"/>
    <property type="molecule type" value="Genomic_DNA"/>
</dbReference>
<organism evidence="2 3">
    <name type="scientific">Geodermatophilus poikilotrophus</name>
    <dbReference type="NCBI Taxonomy" id="1333667"/>
    <lineage>
        <taxon>Bacteria</taxon>
        <taxon>Bacillati</taxon>
        <taxon>Actinomycetota</taxon>
        <taxon>Actinomycetes</taxon>
        <taxon>Geodermatophilales</taxon>
        <taxon>Geodermatophilaceae</taxon>
        <taxon>Geodermatophilus</taxon>
    </lineage>
</organism>
<dbReference type="AlphaFoldDB" id="A0A1I0HXB4"/>
<dbReference type="PRINTS" id="PR01217">
    <property type="entry name" value="PRICHEXTENSN"/>
</dbReference>
<evidence type="ECO:0000313" key="2">
    <source>
        <dbReference type="EMBL" id="SET87951.1"/>
    </source>
</evidence>
<accession>A0A1I0HXB4</accession>
<gene>
    <name evidence="2" type="ORF">SAMN04488546_4051</name>
</gene>
<name>A0A1I0HXB4_9ACTN</name>
<dbReference type="Proteomes" id="UP000198507">
    <property type="component" value="Unassembled WGS sequence"/>
</dbReference>
<sequence>MTTPETNGPGEPTGRVSVSTAPPPAPRRWWSAVPHHLGRARTSTVVLALLFVGVYTLYLHVRPPDPVVAPAQEPTVQTRVTPAPAEPAETAEPTPSAPTSAPTTADTATPPAGTTGGEAPAESAGPAPTPSPEQTAPAPPTAAPTATAVPTVPGAPGT</sequence>
<feature type="compositionally biased region" description="Low complexity" evidence="1">
    <location>
        <begin position="143"/>
        <end position="158"/>
    </location>
</feature>
<evidence type="ECO:0000313" key="3">
    <source>
        <dbReference type="Proteomes" id="UP000198507"/>
    </source>
</evidence>
<feature type="region of interest" description="Disordered" evidence="1">
    <location>
        <begin position="64"/>
        <end position="158"/>
    </location>
</feature>
<dbReference type="OrthoDB" id="5198751at2"/>
<keyword evidence="3" id="KW-1185">Reference proteome</keyword>
<feature type="compositionally biased region" description="Low complexity" evidence="1">
    <location>
        <begin position="81"/>
        <end position="126"/>
    </location>
</feature>
<protein>
    <submittedName>
        <fullName evidence="2">Uncharacterized protein</fullName>
    </submittedName>
</protein>
<feature type="compositionally biased region" description="Pro residues" evidence="1">
    <location>
        <begin position="127"/>
        <end position="142"/>
    </location>
</feature>
<dbReference type="RefSeq" id="WP_091447478.1">
    <property type="nucleotide sequence ID" value="NZ_FOIE01000009.1"/>
</dbReference>
<reference evidence="3" key="1">
    <citation type="submission" date="2016-10" db="EMBL/GenBank/DDBJ databases">
        <authorList>
            <person name="Varghese N."/>
            <person name="Submissions S."/>
        </authorList>
    </citation>
    <scope>NUCLEOTIDE SEQUENCE [LARGE SCALE GENOMIC DNA]</scope>
    <source>
        <strain evidence="3">DSM 44209</strain>
    </source>
</reference>
<feature type="region of interest" description="Disordered" evidence="1">
    <location>
        <begin position="1"/>
        <end position="24"/>
    </location>
</feature>
<feature type="compositionally biased region" description="Low complexity" evidence="1">
    <location>
        <begin position="1"/>
        <end position="14"/>
    </location>
</feature>